<accession>A0A4Z2GJG0</accession>
<evidence type="ECO:0000313" key="2">
    <source>
        <dbReference type="Proteomes" id="UP000314294"/>
    </source>
</evidence>
<keyword evidence="2" id="KW-1185">Reference proteome</keyword>
<reference evidence="1 2" key="1">
    <citation type="submission" date="2019-03" db="EMBL/GenBank/DDBJ databases">
        <title>First draft genome of Liparis tanakae, snailfish: a comprehensive survey of snailfish specific genes.</title>
        <authorList>
            <person name="Kim W."/>
            <person name="Song I."/>
            <person name="Jeong J.-H."/>
            <person name="Kim D."/>
            <person name="Kim S."/>
            <person name="Ryu S."/>
            <person name="Song J.Y."/>
            <person name="Lee S.K."/>
        </authorList>
    </citation>
    <scope>NUCLEOTIDE SEQUENCE [LARGE SCALE GENOMIC DNA]</scope>
    <source>
        <tissue evidence="1">Muscle</tissue>
    </source>
</reference>
<dbReference type="EMBL" id="SRLO01000508">
    <property type="protein sequence ID" value="TNN53698.1"/>
    <property type="molecule type" value="Genomic_DNA"/>
</dbReference>
<proteinExistence type="predicted"/>
<gene>
    <name evidence="1" type="ORF">EYF80_036104</name>
</gene>
<evidence type="ECO:0000313" key="1">
    <source>
        <dbReference type="EMBL" id="TNN53698.1"/>
    </source>
</evidence>
<dbReference type="AlphaFoldDB" id="A0A4Z2GJG0"/>
<organism evidence="1 2">
    <name type="scientific">Liparis tanakae</name>
    <name type="common">Tanaka's snailfish</name>
    <dbReference type="NCBI Taxonomy" id="230148"/>
    <lineage>
        <taxon>Eukaryota</taxon>
        <taxon>Metazoa</taxon>
        <taxon>Chordata</taxon>
        <taxon>Craniata</taxon>
        <taxon>Vertebrata</taxon>
        <taxon>Euteleostomi</taxon>
        <taxon>Actinopterygii</taxon>
        <taxon>Neopterygii</taxon>
        <taxon>Teleostei</taxon>
        <taxon>Neoteleostei</taxon>
        <taxon>Acanthomorphata</taxon>
        <taxon>Eupercaria</taxon>
        <taxon>Perciformes</taxon>
        <taxon>Cottioidei</taxon>
        <taxon>Cottales</taxon>
        <taxon>Liparidae</taxon>
        <taxon>Liparis</taxon>
    </lineage>
</organism>
<protein>
    <submittedName>
        <fullName evidence="1">Uncharacterized protein</fullName>
    </submittedName>
</protein>
<sequence length="67" mass="7566">MLEEWTLCIYGYMNVSAAGPMPVMEELVSERCSWFMETGIEMVQRQHFFLATGPSGDNSSPLMPSDE</sequence>
<comment type="caution">
    <text evidence="1">The sequence shown here is derived from an EMBL/GenBank/DDBJ whole genome shotgun (WGS) entry which is preliminary data.</text>
</comment>
<dbReference type="Proteomes" id="UP000314294">
    <property type="component" value="Unassembled WGS sequence"/>
</dbReference>
<name>A0A4Z2GJG0_9TELE</name>